<dbReference type="AlphaFoldDB" id="A0A9P1D7R8"/>
<feature type="region of interest" description="Disordered" evidence="1">
    <location>
        <begin position="326"/>
        <end position="366"/>
    </location>
</feature>
<feature type="compositionally biased region" description="Basic and acidic residues" evidence="1">
    <location>
        <begin position="336"/>
        <end position="354"/>
    </location>
</feature>
<feature type="compositionally biased region" description="Low complexity" evidence="1">
    <location>
        <begin position="258"/>
        <end position="275"/>
    </location>
</feature>
<keyword evidence="5" id="KW-1185">Reference proteome</keyword>
<dbReference type="EMBL" id="CAMXCT030003491">
    <property type="protein sequence ID" value="CAL4792087.1"/>
    <property type="molecule type" value="Genomic_DNA"/>
</dbReference>
<sequence>MQWKALKNLQGHRWLRSTSGWVIRHTNSKTVSAWLTIDLLISLGLGVYFFFFRYVSSLGLNALSVMSSFKFYIFVAGFRAACSIWGILSVLFRNVRQVKLFYSIFILNLFVAVWLMIPILSLHCRCDNYYQCQALQSFALDGKALNKWPEPAHFEDRKVPYEEEPSTANELIDHPEIESTAKTTTASTTSTSESTTASEKKEPETVKQEDPGLRNQNLVAGVAATEAPKPAELAEVKATAPAPAPEGTNVQAAKDLAEQTQQAQQVQQGQQALLQRGEMQASEELKKKVPHDHSDPSLEDLISMGHSRVVSKRRQRHRNVEASLLQIESSSGADPEAPKAEKTEKTEKTGKTEKTDEEQKEESKDAMEIRAEKELKVLTYFNPVGNNVKLVSEHGKEGQMCETKVKDVEMWKADLNRMDSMMDGPLVVGANVTLRTILHNLLRYIEDSYNFSVEHMCSRVDSAGISGKGSEFHIVAPRPHKFASGKEAEVKTPTFIASFFEKLQEQDHSFIASIETCMAEEACAGIIWQIEQDEEGKHYKSWACTIIGPVSMPNKEMEELYDGSRRSLYFLKNNAVVKELVSGPQRKAKLISKIFDAKTDDELVEYTHRLYTNMCRCDEKSCRSYTQSQGSEMGWCYIDNKTRHLCTAAEKQVFLDSDDKPWSRSICHQAESYDLSCKCSGFGMLPGEGKTLDQDLLAENPYNYGSYCQRWNGEENKFKWCYVGWDSPCVDRRRANPHHKYKDASTFVPAQFWSEIACDADEPNKRLLGAADLCENLSPDQTELKNWGFFIPKWDLVGLVYYSILT</sequence>
<keyword evidence="2" id="KW-1133">Transmembrane helix</keyword>
<organism evidence="3">
    <name type="scientific">Cladocopium goreaui</name>
    <dbReference type="NCBI Taxonomy" id="2562237"/>
    <lineage>
        <taxon>Eukaryota</taxon>
        <taxon>Sar</taxon>
        <taxon>Alveolata</taxon>
        <taxon>Dinophyceae</taxon>
        <taxon>Suessiales</taxon>
        <taxon>Symbiodiniaceae</taxon>
        <taxon>Cladocopium</taxon>
    </lineage>
</organism>
<feature type="region of interest" description="Disordered" evidence="1">
    <location>
        <begin position="255"/>
        <end position="303"/>
    </location>
</feature>
<evidence type="ECO:0000256" key="1">
    <source>
        <dbReference type="SAM" id="MobiDB-lite"/>
    </source>
</evidence>
<proteinExistence type="predicted"/>
<gene>
    <name evidence="3" type="ORF">C1SCF055_LOCUS30546</name>
</gene>
<feature type="compositionally biased region" description="Basic and acidic residues" evidence="1">
    <location>
        <begin position="283"/>
        <end position="296"/>
    </location>
</feature>
<name>A0A9P1D7R8_9DINO</name>
<comment type="caution">
    <text evidence="3">The sequence shown here is derived from an EMBL/GenBank/DDBJ whole genome shotgun (WGS) entry which is preliminary data.</text>
</comment>
<dbReference type="EMBL" id="CAMXCT010003491">
    <property type="protein sequence ID" value="CAI4004775.1"/>
    <property type="molecule type" value="Genomic_DNA"/>
</dbReference>
<evidence type="ECO:0000313" key="4">
    <source>
        <dbReference type="EMBL" id="CAL4792087.1"/>
    </source>
</evidence>
<dbReference type="Proteomes" id="UP001152797">
    <property type="component" value="Unassembled WGS sequence"/>
</dbReference>
<keyword evidence="2" id="KW-0812">Transmembrane</keyword>
<protein>
    <submittedName>
        <fullName evidence="4">Kringle domain-containing protein</fullName>
    </submittedName>
</protein>
<feature type="transmembrane region" description="Helical" evidence="2">
    <location>
        <begin position="71"/>
        <end position="93"/>
    </location>
</feature>
<evidence type="ECO:0000313" key="3">
    <source>
        <dbReference type="EMBL" id="CAI4004775.1"/>
    </source>
</evidence>
<feature type="compositionally biased region" description="Low complexity" evidence="1">
    <location>
        <begin position="180"/>
        <end position="197"/>
    </location>
</feature>
<keyword evidence="2" id="KW-0472">Membrane</keyword>
<reference evidence="4 5" key="2">
    <citation type="submission" date="2024-05" db="EMBL/GenBank/DDBJ databases">
        <authorList>
            <person name="Chen Y."/>
            <person name="Shah S."/>
            <person name="Dougan E. K."/>
            <person name="Thang M."/>
            <person name="Chan C."/>
        </authorList>
    </citation>
    <scope>NUCLEOTIDE SEQUENCE [LARGE SCALE GENOMIC DNA]</scope>
</reference>
<accession>A0A9P1D7R8</accession>
<feature type="region of interest" description="Disordered" evidence="1">
    <location>
        <begin position="156"/>
        <end position="215"/>
    </location>
</feature>
<dbReference type="OrthoDB" id="445640at2759"/>
<evidence type="ECO:0000256" key="2">
    <source>
        <dbReference type="SAM" id="Phobius"/>
    </source>
</evidence>
<feature type="compositionally biased region" description="Basic and acidic residues" evidence="1">
    <location>
        <begin position="198"/>
        <end position="212"/>
    </location>
</feature>
<feature type="transmembrane region" description="Helical" evidence="2">
    <location>
        <begin position="100"/>
        <end position="122"/>
    </location>
</feature>
<reference evidence="3" key="1">
    <citation type="submission" date="2022-10" db="EMBL/GenBank/DDBJ databases">
        <authorList>
            <person name="Chen Y."/>
            <person name="Dougan E. K."/>
            <person name="Chan C."/>
            <person name="Rhodes N."/>
            <person name="Thang M."/>
        </authorList>
    </citation>
    <scope>NUCLEOTIDE SEQUENCE</scope>
</reference>
<evidence type="ECO:0000313" key="5">
    <source>
        <dbReference type="Proteomes" id="UP001152797"/>
    </source>
</evidence>
<dbReference type="EMBL" id="CAMXCT020003491">
    <property type="protein sequence ID" value="CAL1158150.1"/>
    <property type="molecule type" value="Genomic_DNA"/>
</dbReference>
<feature type="transmembrane region" description="Helical" evidence="2">
    <location>
        <begin position="31"/>
        <end position="51"/>
    </location>
</feature>